<accession>A0A1E1L139</accession>
<keyword evidence="8" id="KW-1185">Reference proteome</keyword>
<keyword evidence="1" id="KW-0808">Transferase</keyword>
<keyword evidence="2" id="KW-0547">Nucleotide-binding</keyword>
<keyword evidence="4" id="KW-0067">ATP-binding</keyword>
<dbReference type="SMART" id="SM00220">
    <property type="entry name" value="S_TKc"/>
    <property type="match status" value="1"/>
</dbReference>
<feature type="region of interest" description="Disordered" evidence="5">
    <location>
        <begin position="457"/>
        <end position="480"/>
    </location>
</feature>
<dbReference type="GO" id="GO:0005737">
    <property type="term" value="C:cytoplasm"/>
    <property type="evidence" value="ECO:0007669"/>
    <property type="project" value="TreeGrafter"/>
</dbReference>
<protein>
    <recommendedName>
        <fullName evidence="6">Protein kinase domain-containing protein</fullName>
    </recommendedName>
</protein>
<proteinExistence type="predicted"/>
<keyword evidence="3" id="KW-0418">Kinase</keyword>
<gene>
    <name evidence="7" type="ORF">RCO7_10653</name>
</gene>
<feature type="compositionally biased region" description="Polar residues" evidence="5">
    <location>
        <begin position="644"/>
        <end position="653"/>
    </location>
</feature>
<dbReference type="InterPro" id="IPR000719">
    <property type="entry name" value="Prot_kinase_dom"/>
</dbReference>
<dbReference type="SUPFAM" id="SSF56112">
    <property type="entry name" value="Protein kinase-like (PK-like)"/>
    <property type="match status" value="1"/>
</dbReference>
<evidence type="ECO:0000256" key="1">
    <source>
        <dbReference type="ARBA" id="ARBA00022679"/>
    </source>
</evidence>
<dbReference type="InterPro" id="IPR050339">
    <property type="entry name" value="CC_SR_Kinase"/>
</dbReference>
<evidence type="ECO:0000256" key="4">
    <source>
        <dbReference type="ARBA" id="ARBA00022840"/>
    </source>
</evidence>
<dbReference type="PANTHER" id="PTHR11042:SF190">
    <property type="entry name" value="MITOSIS INHIBITOR PROTEIN KINASE MIK1"/>
    <property type="match status" value="1"/>
</dbReference>
<dbReference type="STRING" id="914237.A0A1E1L139"/>
<evidence type="ECO:0000313" key="7">
    <source>
        <dbReference type="EMBL" id="CZT04227.1"/>
    </source>
</evidence>
<organism evidence="7 8">
    <name type="scientific">Rhynchosporium graminicola</name>
    <dbReference type="NCBI Taxonomy" id="2792576"/>
    <lineage>
        <taxon>Eukaryota</taxon>
        <taxon>Fungi</taxon>
        <taxon>Dikarya</taxon>
        <taxon>Ascomycota</taxon>
        <taxon>Pezizomycotina</taxon>
        <taxon>Leotiomycetes</taxon>
        <taxon>Helotiales</taxon>
        <taxon>Ploettnerulaceae</taxon>
        <taxon>Rhynchosporium</taxon>
    </lineage>
</organism>
<reference evidence="8" key="1">
    <citation type="submission" date="2016-03" db="EMBL/GenBank/DDBJ databases">
        <authorList>
            <person name="Ploux O."/>
        </authorList>
    </citation>
    <scope>NUCLEOTIDE SEQUENCE [LARGE SCALE GENOMIC DNA]</scope>
    <source>
        <strain evidence="8">UK7</strain>
    </source>
</reference>
<dbReference type="GO" id="GO:0110031">
    <property type="term" value="P:negative regulation of G2/MI transition of meiotic cell cycle"/>
    <property type="evidence" value="ECO:0007669"/>
    <property type="project" value="TreeGrafter"/>
</dbReference>
<evidence type="ECO:0000259" key="6">
    <source>
        <dbReference type="PROSITE" id="PS50011"/>
    </source>
</evidence>
<dbReference type="Pfam" id="PF00069">
    <property type="entry name" value="Pkinase"/>
    <property type="match status" value="1"/>
</dbReference>
<dbReference type="PANTHER" id="PTHR11042">
    <property type="entry name" value="EUKARYOTIC TRANSLATION INITIATION FACTOR 2-ALPHA KINASE EIF2-ALPHA KINASE -RELATED"/>
    <property type="match status" value="1"/>
</dbReference>
<evidence type="ECO:0000256" key="3">
    <source>
        <dbReference type="ARBA" id="ARBA00022777"/>
    </source>
</evidence>
<evidence type="ECO:0000256" key="5">
    <source>
        <dbReference type="SAM" id="MobiDB-lite"/>
    </source>
</evidence>
<dbReference type="GO" id="GO:0005524">
    <property type="term" value="F:ATP binding"/>
    <property type="evidence" value="ECO:0007669"/>
    <property type="project" value="UniProtKB-KW"/>
</dbReference>
<name>A0A1E1L139_9HELO</name>
<dbReference type="PROSITE" id="PS50011">
    <property type="entry name" value="PROTEIN_KINASE_DOM"/>
    <property type="match status" value="1"/>
</dbReference>
<dbReference type="GO" id="GO:0005634">
    <property type="term" value="C:nucleus"/>
    <property type="evidence" value="ECO:0007669"/>
    <property type="project" value="TreeGrafter"/>
</dbReference>
<dbReference type="InParanoid" id="A0A1E1L139"/>
<evidence type="ECO:0000313" key="8">
    <source>
        <dbReference type="Proteomes" id="UP000178129"/>
    </source>
</evidence>
<dbReference type="InterPro" id="IPR011009">
    <property type="entry name" value="Kinase-like_dom_sf"/>
</dbReference>
<evidence type="ECO:0000256" key="2">
    <source>
        <dbReference type="ARBA" id="ARBA00022741"/>
    </source>
</evidence>
<feature type="domain" description="Protein kinase" evidence="6">
    <location>
        <begin position="178"/>
        <end position="538"/>
    </location>
</feature>
<comment type="caution">
    <text evidence="7">The sequence shown here is derived from an EMBL/GenBank/DDBJ whole genome shotgun (WGS) entry which is preliminary data.</text>
</comment>
<dbReference type="AlphaFoldDB" id="A0A1E1L139"/>
<feature type="region of interest" description="Disordered" evidence="5">
    <location>
        <begin position="614"/>
        <end position="680"/>
    </location>
</feature>
<dbReference type="EMBL" id="FJUW01000031">
    <property type="protein sequence ID" value="CZT04227.1"/>
    <property type="molecule type" value="Genomic_DNA"/>
</dbReference>
<dbReference type="Gene3D" id="1.10.510.10">
    <property type="entry name" value="Transferase(Phosphotransferase) domain 1"/>
    <property type="match status" value="1"/>
</dbReference>
<dbReference type="Proteomes" id="UP000178129">
    <property type="component" value="Unassembled WGS sequence"/>
</dbReference>
<sequence length="758" mass="84270">MDYRRASLATNRQHHVKANSHIYPSFAGDYSNRQANVPVFDSPVTMWWDEERIESTVDRQFVLSKLRPGEQVRLDEPLLFGDGLTDDTYMEWIELKAKRIFLILVDLGVPDQIFGIVDDSWDDDDLPVPFDQVERLRLTFAKDEKLEKKFFHRQFLYLLRNVQKGEHLYYDDEEVVPLEPVEKRPVGAVAGLTQSNVDKVHLPGRPDDVFVRRRIPLGATAGRMPQEEFLSGIETLRLIEHDHLTTLWASYIHQGSGYLLLTPVIESSLKSCLNVMPQSIKILAKQDRRALLLNWIHCLADAVAYLHEKGLAHRNIKPSNVSFDVDNQIFLSDFSVFGAEKSGFDKETYDHQAPEQITRQIPSGVNSQPSTSRRSGIPGNAFGFSTAQKNFLVSNDSSSIYTSSSGIGSKPSTGSCVQSAHLAGKHDPQTADIYSLGTIFLEIMTFLMKRNSRTFASHRSCKNKTPGRGGGLPDSSFHKNPRQVESWMSLLAKDGKKKEDKIFRSVSHILALIEKMMNPVPDERPGAHDVQEKIYCILIEFCGIGPSSTSRGKIHCTMRESEDNDWDFGFDQLRLASQRAAAEACANVLPVIAIGNRQGVGDSERERMSSLVSSVAWGPGPGSPTPPISPLMDRAPTRDGDVMSVSSGNKSVTGRSSEGKSRSGSASLGSGTQIGKMKPKRKAKAWQAPVYAVNFEMYGLISKEGTEVMRNDKKHLMTEHEYGYGYGAAQHSTADYGSPRLRFGVTGRGCGLRAIVVS</sequence>
<dbReference type="GO" id="GO:0004713">
    <property type="term" value="F:protein tyrosine kinase activity"/>
    <property type="evidence" value="ECO:0007669"/>
    <property type="project" value="TreeGrafter"/>
</dbReference>